<accession>A0A5J4YTZ5</accession>
<comment type="caution">
    <text evidence="4">The sequence shown here is derived from an EMBL/GenBank/DDBJ whole genome shotgun (WGS) entry which is preliminary data.</text>
</comment>
<organism evidence="4 5">
    <name type="scientific">Porphyridium purpureum</name>
    <name type="common">Red alga</name>
    <name type="synonym">Porphyridium cruentum</name>
    <dbReference type="NCBI Taxonomy" id="35688"/>
    <lineage>
        <taxon>Eukaryota</taxon>
        <taxon>Rhodophyta</taxon>
        <taxon>Bangiophyceae</taxon>
        <taxon>Porphyridiales</taxon>
        <taxon>Porphyridiaceae</taxon>
        <taxon>Porphyridium</taxon>
    </lineage>
</organism>
<dbReference type="InterPro" id="IPR036128">
    <property type="entry name" value="Plus3-like_sf"/>
</dbReference>
<dbReference type="InterPro" id="IPR004343">
    <property type="entry name" value="Plus-3_dom"/>
</dbReference>
<dbReference type="SUPFAM" id="SSF159042">
    <property type="entry name" value="Plus3-like"/>
    <property type="match status" value="1"/>
</dbReference>
<dbReference type="AlphaFoldDB" id="A0A5J4YTZ5"/>
<feature type="compositionally biased region" description="Basic residues" evidence="2">
    <location>
        <begin position="67"/>
        <end position="87"/>
    </location>
</feature>
<dbReference type="EMBL" id="VRMN01000004">
    <property type="protein sequence ID" value="KAA8494410.1"/>
    <property type="molecule type" value="Genomic_DNA"/>
</dbReference>
<feature type="compositionally biased region" description="Acidic residues" evidence="2">
    <location>
        <begin position="119"/>
        <end position="137"/>
    </location>
</feature>
<name>A0A5J4YTZ5_PORPP</name>
<sequence length="717" mass="79078">MDDSDIDQEVLELSRARDRRGAAGSALSDESVDEELDRDFDAALDDESDVEVTTRAVRGKAAAKAGAKAKGKVKAKAKPKAKGKAKRARMDFSDSDDDEEEEDEENDDDDQPGNRASDSMDDDDDEMDLEDGEDDDFNLCIDPNDAPAAKSKKRARAAAASSRGKGKAKDAKGTALASDEEPELEREMSPFRFEYDEEGYGDEQDRAQLAAKNMLERESILAERLTKRNEALDEYNMMKEQHQRRVNAALKGKGKGAAAHSNAEAAARKHKKAALDAMAASKGGGAKRGGVEELDEDEFDEEEDFADPKQQRRGQQQLQQQQRRASTGGSNRDARNTAVSLGPPLTYLDLVSVGGSKMEIKSHILLTRSKLEKLVQIPGFDRVATGGLVRILAHADVAGKKYYRLFRIKEVKHRGYSRRYKFGEGNAYADVRIFVEPERGASKSGYELTYVSGAPPLESEWEEFVRQLDEAKAMLPTKNDEEEVGQRVTRALGGSFKTTEQEQAEHRDRFEMLNPERLNLLQKKIEIEERLKAIAGVTGTAPGEAHEYADEIHRLKRMLEIIEEVNKRREKEPTGTTIHGGMLRELFRKNRQENLSKQSAPPGASGQGVFNPSKVAGSDAQRGRLPFVPLPPGTFPSVDVRPLNARRILDAAESGERAASALPGAFYGLDLSAVHALGAPRVRAAQLRSNRAYNEPEGPRDPQYIADALRDALKSGS</sequence>
<dbReference type="Pfam" id="PF03126">
    <property type="entry name" value="Plus-3"/>
    <property type="match status" value="1"/>
</dbReference>
<proteinExistence type="predicted"/>
<feature type="region of interest" description="Disordered" evidence="2">
    <location>
        <begin position="1"/>
        <end position="189"/>
    </location>
</feature>
<feature type="compositionally biased region" description="Acidic residues" evidence="2">
    <location>
        <begin position="93"/>
        <end position="111"/>
    </location>
</feature>
<dbReference type="Proteomes" id="UP000324585">
    <property type="component" value="Unassembled WGS sequence"/>
</dbReference>
<feature type="compositionally biased region" description="Low complexity" evidence="2">
    <location>
        <begin position="313"/>
        <end position="324"/>
    </location>
</feature>
<reference evidence="5" key="1">
    <citation type="journal article" date="2019" name="Nat. Commun.">
        <title>Expansion of phycobilisome linker gene families in mesophilic red algae.</title>
        <authorList>
            <person name="Lee J."/>
            <person name="Kim D."/>
            <person name="Bhattacharya D."/>
            <person name="Yoon H.S."/>
        </authorList>
    </citation>
    <scope>NUCLEOTIDE SEQUENCE [LARGE SCALE GENOMIC DNA]</scope>
    <source>
        <strain evidence="5">CCMP 1328</strain>
    </source>
</reference>
<feature type="compositionally biased region" description="Low complexity" evidence="2">
    <location>
        <begin position="55"/>
        <end position="66"/>
    </location>
</feature>
<feature type="domain" description="Plus3" evidence="3">
    <location>
        <begin position="355"/>
        <end position="493"/>
    </location>
</feature>
<keyword evidence="5" id="KW-1185">Reference proteome</keyword>
<dbReference type="PROSITE" id="PS51360">
    <property type="entry name" value="PLUS3"/>
    <property type="match status" value="1"/>
</dbReference>
<feature type="coiled-coil region" evidence="1">
    <location>
        <begin position="545"/>
        <end position="572"/>
    </location>
</feature>
<feature type="compositionally biased region" description="Acidic residues" evidence="2">
    <location>
        <begin position="30"/>
        <end position="50"/>
    </location>
</feature>
<feature type="compositionally biased region" description="Basic and acidic residues" evidence="2">
    <location>
        <begin position="12"/>
        <end position="21"/>
    </location>
</feature>
<feature type="compositionally biased region" description="Acidic residues" evidence="2">
    <location>
        <begin position="292"/>
        <end position="305"/>
    </location>
</feature>
<evidence type="ECO:0000256" key="2">
    <source>
        <dbReference type="SAM" id="MobiDB-lite"/>
    </source>
</evidence>
<dbReference type="OrthoDB" id="166375at2759"/>
<feature type="compositionally biased region" description="Low complexity" evidence="2">
    <location>
        <begin position="252"/>
        <end position="265"/>
    </location>
</feature>
<evidence type="ECO:0000313" key="4">
    <source>
        <dbReference type="EMBL" id="KAA8494410.1"/>
    </source>
</evidence>
<evidence type="ECO:0000256" key="1">
    <source>
        <dbReference type="SAM" id="Coils"/>
    </source>
</evidence>
<evidence type="ECO:0000313" key="5">
    <source>
        <dbReference type="Proteomes" id="UP000324585"/>
    </source>
</evidence>
<keyword evidence="1" id="KW-0175">Coiled coil</keyword>
<dbReference type="Gene3D" id="3.90.70.200">
    <property type="entry name" value="Plus-3 domain"/>
    <property type="match status" value="1"/>
</dbReference>
<feature type="compositionally biased region" description="Acidic residues" evidence="2">
    <location>
        <begin position="1"/>
        <end position="10"/>
    </location>
</feature>
<dbReference type="OMA" id="LLWRAVM"/>
<feature type="region of interest" description="Disordered" evidence="2">
    <location>
        <begin position="593"/>
        <end position="633"/>
    </location>
</feature>
<gene>
    <name evidence="4" type="ORF">FVE85_2651</name>
</gene>
<dbReference type="GO" id="GO:0003677">
    <property type="term" value="F:DNA binding"/>
    <property type="evidence" value="ECO:0007669"/>
    <property type="project" value="InterPro"/>
</dbReference>
<evidence type="ECO:0000259" key="3">
    <source>
        <dbReference type="PROSITE" id="PS51360"/>
    </source>
</evidence>
<protein>
    <submittedName>
        <fullName evidence="4">Protein RTF1-like</fullName>
    </submittedName>
</protein>
<feature type="region of interest" description="Disordered" evidence="2">
    <location>
        <begin position="252"/>
        <end position="339"/>
    </location>
</feature>